<keyword evidence="2" id="KW-1185">Reference proteome</keyword>
<dbReference type="Pfam" id="PF14584">
    <property type="entry name" value="DUF4446"/>
    <property type="match status" value="1"/>
</dbReference>
<sequence length="163" mass="18478">MNQIDLRPMDLVTIALLLVTLLLLIRTFVLGGKLKRLRKSYTRFMSGTEVEDLEHIIVGLKERLHTQEQNYAVLMEGMEQIARTLRTKKGNIGIHRYNPFADSGSDLSFSLAIVNDVEDGLVLSGLHSRDQTYVYAKPVKKGESEYALTQEERKAISLASQRE</sequence>
<proteinExistence type="predicted"/>
<dbReference type="InterPro" id="IPR027981">
    <property type="entry name" value="DUF4446"/>
</dbReference>
<organism evidence="1 2">
    <name type="scientific">Paenibacillus mendelii</name>
    <dbReference type="NCBI Taxonomy" id="206163"/>
    <lineage>
        <taxon>Bacteria</taxon>
        <taxon>Bacillati</taxon>
        <taxon>Bacillota</taxon>
        <taxon>Bacilli</taxon>
        <taxon>Bacillales</taxon>
        <taxon>Paenibacillaceae</taxon>
        <taxon>Paenibacillus</taxon>
    </lineage>
</organism>
<dbReference type="Proteomes" id="UP001589818">
    <property type="component" value="Unassembled WGS sequence"/>
</dbReference>
<name>A0ABV6JEU8_9BACL</name>
<dbReference type="EMBL" id="JBHLVF010000039">
    <property type="protein sequence ID" value="MFC0394087.1"/>
    <property type="molecule type" value="Genomic_DNA"/>
</dbReference>
<evidence type="ECO:0000313" key="2">
    <source>
        <dbReference type="Proteomes" id="UP001589818"/>
    </source>
</evidence>
<reference evidence="1 2" key="1">
    <citation type="submission" date="2024-09" db="EMBL/GenBank/DDBJ databases">
        <authorList>
            <person name="Sun Q."/>
            <person name="Mori K."/>
        </authorList>
    </citation>
    <scope>NUCLEOTIDE SEQUENCE [LARGE SCALE GENOMIC DNA]</scope>
    <source>
        <strain evidence="1 2">CCM 4839</strain>
    </source>
</reference>
<gene>
    <name evidence="1" type="ORF">ACFFJ8_22290</name>
</gene>
<accession>A0ABV6JEU8</accession>
<comment type="caution">
    <text evidence="1">The sequence shown here is derived from an EMBL/GenBank/DDBJ whole genome shotgun (WGS) entry which is preliminary data.</text>
</comment>
<protein>
    <submittedName>
        <fullName evidence="1">DUF4446 family protein</fullName>
    </submittedName>
</protein>
<evidence type="ECO:0000313" key="1">
    <source>
        <dbReference type="EMBL" id="MFC0394087.1"/>
    </source>
</evidence>
<dbReference type="RefSeq" id="WP_204822373.1">
    <property type="nucleotide sequence ID" value="NZ_JANHOF010000022.1"/>
</dbReference>